<evidence type="ECO:0000256" key="1">
    <source>
        <dbReference type="SAM" id="Phobius"/>
    </source>
</evidence>
<sequence length="403" mass="45008">MNTTTAFSSSNKDPKRTFSPLLFQICKSAAVLTVASSIAGTVSDMVDGKQEHRVTTCCGRVAYHASGRSLGHLGILFTRLMSPPGNLAPAVLVTAKSNTHPCLNMDIPGDFGTPEPEPVPITVPATLERATMRLNFPPSYVVVGAYRMLTDKTLFVPVWKKCKHAFLRGMAVGVGWAVVSFKLQRWFVRFFMMKSPTIAGMSDRTAFGVPLPFDVPTYATVVFLSAQLSMLLVFFLGRSLRVARERAWAQTVASRGKGLEFWGPYVEEWTQPPDVNVPLWAGLEGTKGYFITFALKRLVLLPLHVVPFAGVFISAWFGAFDTARYLHRPYYEAKHMTREQIAVFVVEHKWQYRAFGFTAALLEYIPILGLLFSVSNRVGAAMWAHDLEKRQHYVAEQQRKCLS</sequence>
<dbReference type="STRING" id="205917.A0A4Y9YYQ8"/>
<dbReference type="Proteomes" id="UP000298327">
    <property type="component" value="Unassembled WGS sequence"/>
</dbReference>
<keyword evidence="1" id="KW-0812">Transmembrane</keyword>
<keyword evidence="3" id="KW-1185">Reference proteome</keyword>
<reference evidence="2 3" key="1">
    <citation type="submission" date="2019-02" db="EMBL/GenBank/DDBJ databases">
        <title>Genome sequencing of the rare red list fungi Dentipellis fragilis.</title>
        <authorList>
            <person name="Buettner E."/>
            <person name="Kellner H."/>
        </authorList>
    </citation>
    <scope>NUCLEOTIDE SEQUENCE [LARGE SCALE GENOMIC DNA]</scope>
    <source>
        <strain evidence="2 3">DSM 105465</strain>
    </source>
</reference>
<feature type="transmembrane region" description="Helical" evidence="1">
    <location>
        <begin position="298"/>
        <end position="319"/>
    </location>
</feature>
<dbReference type="AlphaFoldDB" id="A0A4Y9YYQ8"/>
<dbReference type="OrthoDB" id="10012223at2759"/>
<evidence type="ECO:0000313" key="3">
    <source>
        <dbReference type="Proteomes" id="UP000298327"/>
    </source>
</evidence>
<organism evidence="2 3">
    <name type="scientific">Dentipellis fragilis</name>
    <dbReference type="NCBI Taxonomy" id="205917"/>
    <lineage>
        <taxon>Eukaryota</taxon>
        <taxon>Fungi</taxon>
        <taxon>Dikarya</taxon>
        <taxon>Basidiomycota</taxon>
        <taxon>Agaricomycotina</taxon>
        <taxon>Agaricomycetes</taxon>
        <taxon>Russulales</taxon>
        <taxon>Hericiaceae</taxon>
        <taxon>Dentipellis</taxon>
    </lineage>
</organism>
<feature type="transmembrane region" description="Helical" evidence="1">
    <location>
        <begin position="217"/>
        <end position="236"/>
    </location>
</feature>
<accession>A0A4Y9YYQ8</accession>
<keyword evidence="1" id="KW-1133">Transmembrane helix</keyword>
<name>A0A4Y9YYQ8_9AGAM</name>
<dbReference type="PANTHER" id="PTHR34292">
    <property type="entry name" value="OUTER SPORE WALL PROTEIN LDS1"/>
    <property type="match status" value="1"/>
</dbReference>
<dbReference type="PANTHER" id="PTHR34292:SF2">
    <property type="entry name" value="OUTER SPORE WALL PROTEIN LDS1"/>
    <property type="match status" value="1"/>
</dbReference>
<keyword evidence="1" id="KW-0472">Membrane</keyword>
<feature type="transmembrane region" description="Helical" evidence="1">
    <location>
        <begin position="165"/>
        <end position="183"/>
    </location>
</feature>
<evidence type="ECO:0000313" key="2">
    <source>
        <dbReference type="EMBL" id="TFY66701.1"/>
    </source>
</evidence>
<dbReference type="InterPro" id="IPR052786">
    <property type="entry name" value="Spore_wall_assembly"/>
</dbReference>
<gene>
    <name evidence="2" type="ORF">EVG20_g4391</name>
</gene>
<protein>
    <submittedName>
        <fullName evidence="2">Uncharacterized protein</fullName>
    </submittedName>
</protein>
<feature type="transmembrane region" description="Helical" evidence="1">
    <location>
        <begin position="354"/>
        <end position="374"/>
    </location>
</feature>
<dbReference type="EMBL" id="SEOQ01000225">
    <property type="protein sequence ID" value="TFY66701.1"/>
    <property type="molecule type" value="Genomic_DNA"/>
</dbReference>
<comment type="caution">
    <text evidence="2">The sequence shown here is derived from an EMBL/GenBank/DDBJ whole genome shotgun (WGS) entry which is preliminary data.</text>
</comment>
<proteinExistence type="predicted"/>